<keyword evidence="3" id="KW-1185">Reference proteome</keyword>
<dbReference type="EMBL" id="JAROCC010000012">
    <property type="protein sequence ID" value="MDN4608552.1"/>
    <property type="molecule type" value="Genomic_DNA"/>
</dbReference>
<proteinExistence type="predicted"/>
<keyword evidence="1" id="KW-0472">Membrane</keyword>
<dbReference type="RefSeq" id="WP_301244684.1">
    <property type="nucleotide sequence ID" value="NZ_JAROCC010000012.1"/>
</dbReference>
<protein>
    <submittedName>
        <fullName evidence="2">Uncharacterized protein</fullName>
    </submittedName>
</protein>
<keyword evidence="1" id="KW-1133">Transmembrane helix</keyword>
<dbReference type="Proteomes" id="UP001175097">
    <property type="component" value="Unassembled WGS sequence"/>
</dbReference>
<gene>
    <name evidence="2" type="ORF">P5G49_13905</name>
</gene>
<accession>A0ABT8JW27</accession>
<feature type="transmembrane region" description="Helical" evidence="1">
    <location>
        <begin position="7"/>
        <end position="25"/>
    </location>
</feature>
<evidence type="ECO:0000256" key="1">
    <source>
        <dbReference type="SAM" id="Phobius"/>
    </source>
</evidence>
<evidence type="ECO:0000313" key="2">
    <source>
        <dbReference type="EMBL" id="MDN4608552.1"/>
    </source>
</evidence>
<organism evidence="2 3">
    <name type="scientific">Sporosarcina highlanderae</name>
    <dbReference type="NCBI Taxonomy" id="3035916"/>
    <lineage>
        <taxon>Bacteria</taxon>
        <taxon>Bacillati</taxon>
        <taxon>Bacillota</taxon>
        <taxon>Bacilli</taxon>
        <taxon>Bacillales</taxon>
        <taxon>Caryophanaceae</taxon>
        <taxon>Sporosarcina</taxon>
    </lineage>
</organism>
<sequence length="81" mass="9375">MTKNKKILFSLLIALLLGIPFKWIQYKGDSMVSVFQVLELGPRNMFFDISLLALNTFIIFFIWSVLLKPKNMEGRAASYED</sequence>
<keyword evidence="1" id="KW-0812">Transmembrane</keyword>
<evidence type="ECO:0000313" key="3">
    <source>
        <dbReference type="Proteomes" id="UP001175097"/>
    </source>
</evidence>
<feature type="transmembrane region" description="Helical" evidence="1">
    <location>
        <begin position="45"/>
        <end position="66"/>
    </location>
</feature>
<comment type="caution">
    <text evidence="2">The sequence shown here is derived from an EMBL/GenBank/DDBJ whole genome shotgun (WGS) entry which is preliminary data.</text>
</comment>
<name>A0ABT8JW27_9BACL</name>
<reference evidence="2" key="1">
    <citation type="submission" date="2023-03" db="EMBL/GenBank/DDBJ databases">
        <title>MT1 and MT2 Draft Genomes of Novel Species.</title>
        <authorList>
            <person name="Venkateswaran K."/>
        </authorList>
    </citation>
    <scope>NUCLEOTIDE SEQUENCE</scope>
    <source>
        <strain evidence="2">F6_3S_P_2</strain>
    </source>
</reference>